<feature type="region of interest" description="Disordered" evidence="8">
    <location>
        <begin position="37"/>
        <end position="85"/>
    </location>
</feature>
<keyword evidence="6" id="KW-0472">Membrane</keyword>
<dbReference type="InterPro" id="IPR003423">
    <property type="entry name" value="OMP_efflux"/>
</dbReference>
<keyword evidence="4" id="KW-1134">Transmembrane beta strand</keyword>
<comment type="similarity">
    <text evidence="2">Belongs to the outer membrane factor (OMF) (TC 1.B.17) family.</text>
</comment>
<feature type="region of interest" description="Disordered" evidence="8">
    <location>
        <begin position="496"/>
        <end position="530"/>
    </location>
</feature>
<evidence type="ECO:0000256" key="3">
    <source>
        <dbReference type="ARBA" id="ARBA00022448"/>
    </source>
</evidence>
<evidence type="ECO:0000256" key="5">
    <source>
        <dbReference type="ARBA" id="ARBA00022692"/>
    </source>
</evidence>
<dbReference type="GO" id="GO:0015288">
    <property type="term" value="F:porin activity"/>
    <property type="evidence" value="ECO:0007669"/>
    <property type="project" value="TreeGrafter"/>
</dbReference>
<proteinExistence type="inferred from homology"/>
<dbReference type="PANTHER" id="PTHR30026:SF22">
    <property type="entry name" value="OUTER MEMBRANE EFFLUX PROTEIN"/>
    <property type="match status" value="1"/>
</dbReference>
<keyword evidence="7" id="KW-0998">Cell outer membrane</keyword>
<evidence type="ECO:0000313" key="9">
    <source>
        <dbReference type="EMBL" id="PRD41123.1"/>
    </source>
</evidence>
<evidence type="ECO:0000256" key="7">
    <source>
        <dbReference type="ARBA" id="ARBA00023237"/>
    </source>
</evidence>
<protein>
    <recommendedName>
        <fullName evidence="11">Transporter</fullName>
    </recommendedName>
</protein>
<evidence type="ECO:0000256" key="1">
    <source>
        <dbReference type="ARBA" id="ARBA00004442"/>
    </source>
</evidence>
<evidence type="ECO:0000256" key="2">
    <source>
        <dbReference type="ARBA" id="ARBA00007613"/>
    </source>
</evidence>
<gene>
    <name evidence="9" type="ORF">C5748_23030</name>
</gene>
<evidence type="ECO:0000313" key="10">
    <source>
        <dbReference type="Proteomes" id="UP000239434"/>
    </source>
</evidence>
<comment type="subcellular location">
    <subcellularLocation>
        <location evidence="1">Cell outer membrane</location>
    </subcellularLocation>
</comment>
<reference evidence="9 10" key="1">
    <citation type="submission" date="2018-02" db="EMBL/GenBank/DDBJ databases">
        <title>The draft genome of Phyllobacterium sp. 1N-3.</title>
        <authorList>
            <person name="Liu L."/>
            <person name="Li L."/>
            <person name="Zhang X."/>
            <person name="Wang T."/>
            <person name="Liang L."/>
        </authorList>
    </citation>
    <scope>NUCLEOTIDE SEQUENCE [LARGE SCALE GENOMIC DNA]</scope>
    <source>
        <strain evidence="9 10">1N-3</strain>
    </source>
</reference>
<organism evidence="9 10">
    <name type="scientific">Phyllobacterium phragmitis</name>
    <dbReference type="NCBI Taxonomy" id="2670329"/>
    <lineage>
        <taxon>Bacteria</taxon>
        <taxon>Pseudomonadati</taxon>
        <taxon>Pseudomonadota</taxon>
        <taxon>Alphaproteobacteria</taxon>
        <taxon>Hyphomicrobiales</taxon>
        <taxon>Phyllobacteriaceae</taxon>
        <taxon>Phyllobacterium</taxon>
    </lineage>
</organism>
<dbReference type="EMBL" id="PVBR01000024">
    <property type="protein sequence ID" value="PRD41123.1"/>
    <property type="molecule type" value="Genomic_DNA"/>
</dbReference>
<feature type="compositionally biased region" description="Low complexity" evidence="8">
    <location>
        <begin position="61"/>
        <end position="79"/>
    </location>
</feature>
<dbReference type="GO" id="GO:0015562">
    <property type="term" value="F:efflux transmembrane transporter activity"/>
    <property type="evidence" value="ECO:0007669"/>
    <property type="project" value="InterPro"/>
</dbReference>
<evidence type="ECO:0000256" key="8">
    <source>
        <dbReference type="SAM" id="MobiDB-lite"/>
    </source>
</evidence>
<feature type="compositionally biased region" description="Polar residues" evidence="8">
    <location>
        <begin position="48"/>
        <end position="58"/>
    </location>
</feature>
<dbReference type="Pfam" id="PF02321">
    <property type="entry name" value="OEP"/>
    <property type="match status" value="1"/>
</dbReference>
<evidence type="ECO:0008006" key="11">
    <source>
        <dbReference type="Google" id="ProtNLM"/>
    </source>
</evidence>
<evidence type="ECO:0000256" key="4">
    <source>
        <dbReference type="ARBA" id="ARBA00022452"/>
    </source>
</evidence>
<accession>A0A2S9IKR3</accession>
<sequence>MKMLGPRPRHREITLAILALGMLQGCVSAESVLSEPAPVPPLADGDVSQPSLGNTQKSSHGKQFGQSGQLGQSGKAGSSPALPAVRPAAGAMGGLRDAVTAALDYSTEVRGARTAVAAADADVEVARSGYYPSLQSEAGVGSGTHDYGLTLSQPLYDWGRTSAQVSGAQSGRSAAFVEFSAQREQVMLNAASAYIAVARATALEQVAADELKAYRRIAGLAGQRTAGGYGDATEAGLAELHVDRAQSALEEARGKVRDARSVFASRVGREPGKLAAVPELSATLKTALRLSGSKVAGAASLTDRTDQSPTVKAALARAKTADATAAAEKAQLFPTLSAEAYVRGNDSSDDDLKNGIGLRLTGPTFTGLSNFKRVEAARLLADQERWNAETSRRDVLRQVQAFLDQEPTLRARQTLLKQQRTKALHLRDLYEDQFKASNRTLSDLVTVQSDVTEIESGLINARFDLYDLQYNAAGALGLLGDLLAITPVSDAGTALSNDGAARSGSQKGLSRPKADRACNTCKLPKKTGHR</sequence>
<dbReference type="GO" id="GO:0009279">
    <property type="term" value="C:cell outer membrane"/>
    <property type="evidence" value="ECO:0007669"/>
    <property type="project" value="UniProtKB-SubCell"/>
</dbReference>
<comment type="caution">
    <text evidence="9">The sequence shown here is derived from an EMBL/GenBank/DDBJ whole genome shotgun (WGS) entry which is preliminary data.</text>
</comment>
<dbReference type="InterPro" id="IPR051906">
    <property type="entry name" value="TolC-like"/>
</dbReference>
<dbReference type="AlphaFoldDB" id="A0A2S9IKR3"/>
<keyword evidence="5" id="KW-0812">Transmembrane</keyword>
<dbReference type="GO" id="GO:1990281">
    <property type="term" value="C:efflux pump complex"/>
    <property type="evidence" value="ECO:0007669"/>
    <property type="project" value="TreeGrafter"/>
</dbReference>
<dbReference type="Gene3D" id="1.20.1600.10">
    <property type="entry name" value="Outer membrane efflux proteins (OEP)"/>
    <property type="match status" value="1"/>
</dbReference>
<dbReference type="SUPFAM" id="SSF56954">
    <property type="entry name" value="Outer membrane efflux proteins (OEP)"/>
    <property type="match status" value="1"/>
</dbReference>
<evidence type="ECO:0000256" key="6">
    <source>
        <dbReference type="ARBA" id="ARBA00023136"/>
    </source>
</evidence>
<keyword evidence="10" id="KW-1185">Reference proteome</keyword>
<keyword evidence="3" id="KW-0813">Transport</keyword>
<name>A0A2S9IKR3_9HYPH</name>
<dbReference type="Proteomes" id="UP000239434">
    <property type="component" value="Unassembled WGS sequence"/>
</dbReference>
<dbReference type="PROSITE" id="PS51257">
    <property type="entry name" value="PROKAR_LIPOPROTEIN"/>
    <property type="match status" value="1"/>
</dbReference>
<dbReference type="PANTHER" id="PTHR30026">
    <property type="entry name" value="OUTER MEMBRANE PROTEIN TOLC"/>
    <property type="match status" value="1"/>
</dbReference>